<evidence type="ECO:0000256" key="4">
    <source>
        <dbReference type="ARBA" id="ARBA00022651"/>
    </source>
</evidence>
<dbReference type="Proteomes" id="UP000800235">
    <property type="component" value="Unassembled WGS sequence"/>
</dbReference>
<dbReference type="EC" id="3.1.1.73" evidence="2"/>
<dbReference type="InterPro" id="IPR043595">
    <property type="entry name" value="FaeB/C/D"/>
</dbReference>
<organism evidence="12 13">
    <name type="scientific">Tothia fuscella</name>
    <dbReference type="NCBI Taxonomy" id="1048955"/>
    <lineage>
        <taxon>Eukaryota</taxon>
        <taxon>Fungi</taxon>
        <taxon>Dikarya</taxon>
        <taxon>Ascomycota</taxon>
        <taxon>Pezizomycotina</taxon>
        <taxon>Dothideomycetes</taxon>
        <taxon>Pleosporomycetidae</taxon>
        <taxon>Venturiales</taxon>
        <taxon>Cylindrosympodiaceae</taxon>
        <taxon>Tothia</taxon>
    </lineage>
</organism>
<keyword evidence="4" id="KW-0858">Xylan degradation</keyword>
<evidence type="ECO:0000256" key="2">
    <source>
        <dbReference type="ARBA" id="ARBA00013091"/>
    </source>
</evidence>
<evidence type="ECO:0000256" key="11">
    <source>
        <dbReference type="SAM" id="SignalP"/>
    </source>
</evidence>
<dbReference type="PANTHER" id="PTHR38050:SF2">
    <property type="entry name" value="FERULOYL ESTERASE C-RELATED"/>
    <property type="match status" value="1"/>
</dbReference>
<evidence type="ECO:0000256" key="6">
    <source>
        <dbReference type="ARBA" id="ARBA00022801"/>
    </source>
</evidence>
<dbReference type="GO" id="GO:0030600">
    <property type="term" value="F:feruloyl esterase activity"/>
    <property type="evidence" value="ECO:0007669"/>
    <property type="project" value="UniProtKB-EC"/>
</dbReference>
<accession>A0A9P4P396</accession>
<keyword evidence="5 11" id="KW-0732">Signal</keyword>
<evidence type="ECO:0000256" key="7">
    <source>
        <dbReference type="ARBA" id="ARBA00023277"/>
    </source>
</evidence>
<comment type="subcellular location">
    <subcellularLocation>
        <location evidence="1">Secreted</location>
    </subcellularLocation>
</comment>
<feature type="chain" id="PRO_5040134225" description="feruloyl esterase" evidence="11">
    <location>
        <begin position="18"/>
        <end position="419"/>
    </location>
</feature>
<dbReference type="GO" id="GO:0045493">
    <property type="term" value="P:xylan catabolic process"/>
    <property type="evidence" value="ECO:0007669"/>
    <property type="project" value="UniProtKB-KW"/>
</dbReference>
<dbReference type="EMBL" id="MU007012">
    <property type="protein sequence ID" value="KAF2435806.1"/>
    <property type="molecule type" value="Genomic_DNA"/>
</dbReference>
<keyword evidence="13" id="KW-1185">Reference proteome</keyword>
<proteinExistence type="predicted"/>
<keyword evidence="6" id="KW-0378">Hydrolase</keyword>
<dbReference type="AlphaFoldDB" id="A0A9P4P396"/>
<feature type="non-terminal residue" evidence="12">
    <location>
        <position position="1"/>
    </location>
</feature>
<evidence type="ECO:0000256" key="9">
    <source>
        <dbReference type="ARBA" id="ARBA00034075"/>
    </source>
</evidence>
<dbReference type="GO" id="GO:0005576">
    <property type="term" value="C:extracellular region"/>
    <property type="evidence" value="ECO:0007669"/>
    <property type="project" value="UniProtKB-SubCell"/>
</dbReference>
<evidence type="ECO:0000256" key="5">
    <source>
        <dbReference type="ARBA" id="ARBA00022729"/>
    </source>
</evidence>
<dbReference type="OrthoDB" id="424610at2759"/>
<dbReference type="InterPro" id="IPR029058">
    <property type="entry name" value="AB_hydrolase_fold"/>
</dbReference>
<evidence type="ECO:0000313" key="12">
    <source>
        <dbReference type="EMBL" id="KAF2435806.1"/>
    </source>
</evidence>
<feature type="signal peptide" evidence="11">
    <location>
        <begin position="1"/>
        <end position="17"/>
    </location>
</feature>
<keyword evidence="8" id="KW-0624">Polysaccharide degradation</keyword>
<protein>
    <recommendedName>
        <fullName evidence="2">feruloyl esterase</fullName>
        <ecNumber evidence="2">3.1.1.73</ecNumber>
    </recommendedName>
</protein>
<gene>
    <name evidence="12" type="ORF">EJ08DRAFT_717880</name>
</gene>
<keyword evidence="7" id="KW-0119">Carbohydrate metabolism</keyword>
<sequence>MVPHGVIILSLLSFASSLRIKEFTMRRSLSVAALLSNFYLCVRDVAASPSEGCGKPGYNPTVDHYRKDHWEGREMSMIMPRRYHPKKPTPLVLVLPDRDQTAEDIILETMMSSPVVNDQAITLYAGPFEGGHWSSDATGNSKVDHRADIQYISDLLDMVSDHNCIDTSRIYVAGIGTGGGLAHLLACDPVLSRRIAAFVAVSGAFYTGEDKSSAWHECKIGRRPIPFMEIHGNLDEKWPYWPTKGDADTKGPQPQSPAHWLNGWRRRNNCGEKTGKPKAAHFSNGTIITELEHGRLSEGVEYAGGAVRVTYSCPAKKEDRVKDTDDEPRQDLRNMADLTLLHYSLKEENYGWPRKDLKKEEKIKVNDREVTPPGDAHFDATELMFRWFVAHPLPEREEIVRQAKELEAEPKEQKVKDEL</sequence>
<comment type="catalytic activity">
    <reaction evidence="9">
        <text>feruloyl-polysaccharide + H2O = ferulate + polysaccharide.</text>
        <dbReference type="EC" id="3.1.1.73"/>
    </reaction>
</comment>
<dbReference type="SUPFAM" id="SSF53474">
    <property type="entry name" value="alpha/beta-Hydrolases"/>
    <property type="match status" value="1"/>
</dbReference>
<evidence type="ECO:0000313" key="13">
    <source>
        <dbReference type="Proteomes" id="UP000800235"/>
    </source>
</evidence>
<evidence type="ECO:0000256" key="10">
    <source>
        <dbReference type="SAM" id="MobiDB-lite"/>
    </source>
</evidence>
<feature type="region of interest" description="Disordered" evidence="10">
    <location>
        <begin position="245"/>
        <end position="265"/>
    </location>
</feature>
<reference evidence="12" key="1">
    <citation type="journal article" date="2020" name="Stud. Mycol.">
        <title>101 Dothideomycetes genomes: a test case for predicting lifestyles and emergence of pathogens.</title>
        <authorList>
            <person name="Haridas S."/>
            <person name="Albert R."/>
            <person name="Binder M."/>
            <person name="Bloem J."/>
            <person name="Labutti K."/>
            <person name="Salamov A."/>
            <person name="Andreopoulos B."/>
            <person name="Baker S."/>
            <person name="Barry K."/>
            <person name="Bills G."/>
            <person name="Bluhm B."/>
            <person name="Cannon C."/>
            <person name="Castanera R."/>
            <person name="Culley D."/>
            <person name="Daum C."/>
            <person name="Ezra D."/>
            <person name="Gonzalez J."/>
            <person name="Henrissat B."/>
            <person name="Kuo A."/>
            <person name="Liang C."/>
            <person name="Lipzen A."/>
            <person name="Lutzoni F."/>
            <person name="Magnuson J."/>
            <person name="Mondo S."/>
            <person name="Nolan M."/>
            <person name="Ohm R."/>
            <person name="Pangilinan J."/>
            <person name="Park H.-J."/>
            <person name="Ramirez L."/>
            <person name="Alfaro M."/>
            <person name="Sun H."/>
            <person name="Tritt A."/>
            <person name="Yoshinaga Y."/>
            <person name="Zwiers L.-H."/>
            <person name="Turgeon B."/>
            <person name="Goodwin S."/>
            <person name="Spatafora J."/>
            <person name="Crous P."/>
            <person name="Grigoriev I."/>
        </authorList>
    </citation>
    <scope>NUCLEOTIDE SEQUENCE</scope>
    <source>
        <strain evidence="12">CBS 130266</strain>
    </source>
</reference>
<evidence type="ECO:0000256" key="8">
    <source>
        <dbReference type="ARBA" id="ARBA00023326"/>
    </source>
</evidence>
<dbReference type="PANTHER" id="PTHR38050">
    <property type="match status" value="1"/>
</dbReference>
<evidence type="ECO:0000256" key="3">
    <source>
        <dbReference type="ARBA" id="ARBA00022525"/>
    </source>
</evidence>
<name>A0A9P4P396_9PEZI</name>
<dbReference type="Gene3D" id="3.40.50.1820">
    <property type="entry name" value="alpha/beta hydrolase"/>
    <property type="match status" value="1"/>
</dbReference>
<comment type="caution">
    <text evidence="12">The sequence shown here is derived from an EMBL/GenBank/DDBJ whole genome shotgun (WGS) entry which is preliminary data.</text>
</comment>
<evidence type="ECO:0000256" key="1">
    <source>
        <dbReference type="ARBA" id="ARBA00004613"/>
    </source>
</evidence>
<keyword evidence="3" id="KW-0964">Secreted</keyword>